<keyword evidence="3" id="KW-1185">Reference proteome</keyword>
<evidence type="ECO:0000259" key="1">
    <source>
        <dbReference type="Pfam" id="PF14238"/>
    </source>
</evidence>
<proteinExistence type="predicted"/>
<sequence length="416" mass="44173">MSGFNRWGWSLAAVASLLAAGVLTLGPRALGMDEWQALLVREDEGLSESTVDTSPNSALGTLPLISRITRQAREIRIEHADSHTQSQGQGQDQHLRQPAWLSLSHDAQGHWKITSLADWPARQDKVTALLGALAEAQLRERKPSTDKTLAALGLNDSAPILTVASASGEIRLQLGDKPSAAPVAHSAGAAKALPGRYVRWLSSEDAPVLELSRDIGLPDWRGGMATSQVIDLATLRPLAVSRMEISMAAQAAIGMAAMTRGLAPDSAVADHLVAALSPLKQNDLRLRSDSDDWQAAVTLRLHWPQLQDHDQQQLTLAIEAGSKPWARLTLVGSGWPVPLAKRLRAVEIQVNGALREQLIALVAVVEPPAPLSEVAIAAALGVVTAIPSASTSSSVADAIMMNDESGALKGAVKREE</sequence>
<accession>A0A558HWZ9</accession>
<gene>
    <name evidence="2" type="ORF">FQP86_00845</name>
</gene>
<feature type="domain" description="DUF4340" evidence="1">
    <location>
        <begin position="111"/>
        <end position="179"/>
    </location>
</feature>
<dbReference type="STRING" id="553385.GCA_000591415_00118"/>
<reference evidence="2 3" key="1">
    <citation type="submission" date="2019-07" db="EMBL/GenBank/DDBJ databases">
        <title>Diversity of Bacteria from Kongsfjorden, Arctic.</title>
        <authorList>
            <person name="Yu Y."/>
        </authorList>
    </citation>
    <scope>NUCLEOTIDE SEQUENCE [LARGE SCALE GENOMIC DNA]</scope>
    <source>
        <strain evidence="2 3">SM1923</strain>
    </source>
</reference>
<protein>
    <submittedName>
        <fullName evidence="2">DUF4340 domain-containing protein</fullName>
    </submittedName>
</protein>
<evidence type="ECO:0000313" key="3">
    <source>
        <dbReference type="Proteomes" id="UP000319941"/>
    </source>
</evidence>
<comment type="caution">
    <text evidence="2">The sequence shown here is derived from an EMBL/GenBank/DDBJ whole genome shotgun (WGS) entry which is preliminary data.</text>
</comment>
<organism evidence="2 3">
    <name type="scientific">Cobetia crustatorum</name>
    <dbReference type="NCBI Taxonomy" id="553385"/>
    <lineage>
        <taxon>Bacteria</taxon>
        <taxon>Pseudomonadati</taxon>
        <taxon>Pseudomonadota</taxon>
        <taxon>Gammaproteobacteria</taxon>
        <taxon>Oceanospirillales</taxon>
        <taxon>Halomonadaceae</taxon>
        <taxon>Cobetia</taxon>
    </lineage>
</organism>
<dbReference type="InterPro" id="IPR025641">
    <property type="entry name" value="DUF4340"/>
</dbReference>
<name>A0A558HWZ9_9GAMM</name>
<dbReference type="EMBL" id="VNFH01000001">
    <property type="protein sequence ID" value="TVU73660.1"/>
    <property type="molecule type" value="Genomic_DNA"/>
</dbReference>
<dbReference type="Pfam" id="PF14238">
    <property type="entry name" value="DUF4340"/>
    <property type="match status" value="1"/>
</dbReference>
<evidence type="ECO:0000313" key="2">
    <source>
        <dbReference type="EMBL" id="TVU73660.1"/>
    </source>
</evidence>
<dbReference type="Proteomes" id="UP000319941">
    <property type="component" value="Unassembled WGS sequence"/>
</dbReference>
<dbReference type="AlphaFoldDB" id="A0A558HWZ9"/>
<dbReference type="OrthoDB" id="9995667at2"/>
<dbReference type="RefSeq" id="WP_144726294.1">
    <property type="nucleotide sequence ID" value="NZ_CAWOWR010000001.1"/>
</dbReference>